<proteinExistence type="predicted"/>
<evidence type="ECO:0000259" key="4">
    <source>
        <dbReference type="Pfam" id="PF20147"/>
    </source>
</evidence>
<accession>A0A225UY09</accession>
<feature type="non-terminal residue" evidence="5">
    <location>
        <position position="1"/>
    </location>
</feature>
<comment type="subcellular location">
    <subcellularLocation>
        <location evidence="1">Host cell</location>
    </subcellularLocation>
    <subcellularLocation>
        <location evidence="2">Secreted</location>
    </subcellularLocation>
</comment>
<organism evidence="5 6">
    <name type="scientific">Phytophthora megakarya</name>
    <dbReference type="NCBI Taxonomy" id="4795"/>
    <lineage>
        <taxon>Eukaryota</taxon>
        <taxon>Sar</taxon>
        <taxon>Stramenopiles</taxon>
        <taxon>Oomycota</taxon>
        <taxon>Peronosporomycetes</taxon>
        <taxon>Peronosporales</taxon>
        <taxon>Peronosporaceae</taxon>
        <taxon>Phytophthora</taxon>
    </lineage>
</organism>
<dbReference type="InterPro" id="IPR045379">
    <property type="entry name" value="Crinkler_N"/>
</dbReference>
<evidence type="ECO:0000256" key="2">
    <source>
        <dbReference type="ARBA" id="ARBA00004613"/>
    </source>
</evidence>
<name>A0A225UY09_9STRA</name>
<keyword evidence="6" id="KW-1185">Reference proteome</keyword>
<evidence type="ECO:0000313" key="5">
    <source>
        <dbReference type="EMBL" id="OWY97873.1"/>
    </source>
</evidence>
<evidence type="ECO:0000256" key="1">
    <source>
        <dbReference type="ARBA" id="ARBA00004340"/>
    </source>
</evidence>
<dbReference type="Pfam" id="PF20147">
    <property type="entry name" value="Crinkler"/>
    <property type="match status" value="1"/>
</dbReference>
<dbReference type="GO" id="GO:0043657">
    <property type="term" value="C:host cell"/>
    <property type="evidence" value="ECO:0007669"/>
    <property type="project" value="UniProtKB-SubCell"/>
</dbReference>
<protein>
    <submittedName>
        <fullName evidence="5">Crinkler (CRN)</fullName>
    </submittedName>
</protein>
<dbReference type="GO" id="GO:0005576">
    <property type="term" value="C:extracellular region"/>
    <property type="evidence" value="ECO:0007669"/>
    <property type="project" value="UniProtKB-SubCell"/>
</dbReference>
<dbReference type="EMBL" id="NBNE01009977">
    <property type="protein sequence ID" value="OWY97873.1"/>
    <property type="molecule type" value="Genomic_DNA"/>
</dbReference>
<reference evidence="6" key="1">
    <citation type="submission" date="2017-03" db="EMBL/GenBank/DDBJ databases">
        <title>Phytopthora megakarya and P. palmivora, two closely related causual agents of cacao black pod achieved similar genome size and gene model numbers by different mechanisms.</title>
        <authorList>
            <person name="Ali S."/>
            <person name="Shao J."/>
            <person name="Larry D.J."/>
            <person name="Kronmiller B."/>
            <person name="Shen D."/>
            <person name="Strem M.D."/>
            <person name="Melnick R.L."/>
            <person name="Guiltinan M.J."/>
            <person name="Tyler B.M."/>
            <person name="Meinhardt L.W."/>
            <person name="Bailey B.A."/>
        </authorList>
    </citation>
    <scope>NUCLEOTIDE SEQUENCE [LARGE SCALE GENOMIC DNA]</scope>
    <source>
        <strain evidence="6">zdho120</strain>
    </source>
</reference>
<comment type="caution">
    <text evidence="5">The sequence shown here is derived from an EMBL/GenBank/DDBJ whole genome shotgun (WGS) entry which is preliminary data.</text>
</comment>
<dbReference type="Proteomes" id="UP000198211">
    <property type="component" value="Unassembled WGS sequence"/>
</dbReference>
<dbReference type="AlphaFoldDB" id="A0A225UY09"/>
<evidence type="ECO:0000313" key="6">
    <source>
        <dbReference type="Proteomes" id="UP000198211"/>
    </source>
</evidence>
<evidence type="ECO:0000256" key="3">
    <source>
        <dbReference type="ARBA" id="ARBA00022525"/>
    </source>
</evidence>
<feature type="domain" description="Crinkler effector protein N-terminal" evidence="4">
    <location>
        <begin position="1"/>
        <end position="107"/>
    </location>
</feature>
<sequence length="183" mass="20989">LTCVFVRDRRVFHADIDERKKVSYLNDMTKEKKIFAFPADQLTLYVAQNADKWLTDVTMLENGEVPSGIKDVTKKNTMNPAHRIDNTTFKFTDEDDAGEGEIHVLVELPEAGFLVRPRQRRKTRPIEKFVGYWKVNIAALPKPTALKVMLQQPLPFRLALDDDKIAEICDQNGNVRQESEDAD</sequence>
<keyword evidence="3" id="KW-0964">Secreted</keyword>
<gene>
    <name evidence="5" type="ORF">PHMEG_00031489</name>
</gene>
<dbReference type="OrthoDB" id="167272at2759"/>